<reference evidence="1 2" key="1">
    <citation type="submission" date="2015-01" db="EMBL/GenBank/DDBJ databases">
        <title>Evolution of Trichinella species and genotypes.</title>
        <authorList>
            <person name="Korhonen P.K."/>
            <person name="Edoardo P."/>
            <person name="Giuseppe L.R."/>
            <person name="Gasser R.B."/>
        </authorList>
    </citation>
    <scope>NUCLEOTIDE SEQUENCE [LARGE SCALE GENOMIC DNA]</scope>
    <source>
        <strain evidence="1">ISS470</strain>
    </source>
</reference>
<gene>
    <name evidence="1" type="ORF">T4D_11744</name>
</gene>
<evidence type="ECO:0000313" key="1">
    <source>
        <dbReference type="EMBL" id="KRY91275.1"/>
    </source>
</evidence>
<comment type="caution">
    <text evidence="1">The sequence shown here is derived from an EMBL/GenBank/DDBJ whole genome shotgun (WGS) entry which is preliminary data.</text>
</comment>
<sequence length="142" mass="16977">MIRFQLIILAAIFYRALRLSIAFQFAHYFLSDEFCHIIFNSRSVLKSSFGTVIKSVRLRMQLMEKLIKHASFHVYCDKKYCSTTAQVVMIFYYSLICIFKFLRKSHIDEIAYLLFIEVKLTNLWTIYWRNESMNVLCCIVKN</sequence>
<name>A0A0V1FZ32_TRIPS</name>
<evidence type="ECO:0000313" key="2">
    <source>
        <dbReference type="Proteomes" id="UP000054995"/>
    </source>
</evidence>
<dbReference type="EMBL" id="JYDT01000015">
    <property type="protein sequence ID" value="KRY91275.1"/>
    <property type="molecule type" value="Genomic_DNA"/>
</dbReference>
<accession>A0A0V1FZ32</accession>
<dbReference type="Proteomes" id="UP000054995">
    <property type="component" value="Unassembled WGS sequence"/>
</dbReference>
<organism evidence="1 2">
    <name type="scientific">Trichinella pseudospiralis</name>
    <name type="common">Parasitic roundworm</name>
    <dbReference type="NCBI Taxonomy" id="6337"/>
    <lineage>
        <taxon>Eukaryota</taxon>
        <taxon>Metazoa</taxon>
        <taxon>Ecdysozoa</taxon>
        <taxon>Nematoda</taxon>
        <taxon>Enoplea</taxon>
        <taxon>Dorylaimia</taxon>
        <taxon>Trichinellida</taxon>
        <taxon>Trichinellidae</taxon>
        <taxon>Trichinella</taxon>
    </lineage>
</organism>
<keyword evidence="2" id="KW-1185">Reference proteome</keyword>
<protein>
    <submittedName>
        <fullName evidence="1">Uncharacterized protein</fullName>
    </submittedName>
</protein>
<dbReference type="OrthoDB" id="5920719at2759"/>
<proteinExistence type="predicted"/>
<dbReference type="AlphaFoldDB" id="A0A0V1FZ32"/>